<sequence length="1434" mass="159501">MSGSATPNQPTQPIRGHEINHKLREAILFRAQQFASRAVIAGSDSEAAYETDNSLYESTDYFTESEMFDKETLDALNALEKDYSLELLKEMMNTAGTYAADGSLIPEETLDPRMAPYVLGPGGKQLVKINQQYLERNGWVFTEGSVKNGWKYTGGDWKRVCSTCQTSTGNLVLCKNSDDNNVHWTHDTCAASNGKCHACPAGPPAPIVYNPRPSDAAPTEFIAAVNAARAKSTARASKPNPRSTSQSSRAASTSSARAPQSPLRAGASAHTRARNSALGLAANVITQGRDDDDSMPEMLSDSDSDAPAPDATRERRRAKKAAGAAKRGRRPDLPTFGDQFDSESDAEDDTQAPADAADAAEQSKWKPTAAERADFFPLTPEERRAKGYELPDCIKFEIMTGFTSNLKRYEAGLVAKRLKAIVDQNLVGQWQPDRKYLYAHIIFSRGYKCAEELVHQLAVKYVHMNIKQRERLKNNCTTVIGNIMNPGVGKGRGCDKNYGPHIRTLEDYMTLVGRHIEKLYIQTPQLRDTMDNYKYFFSGRYITWGLDGFALQPMRNQQGVFDPNGKIGSKYASLEQFHTHMLRMSGLCAPLCDDEQLKSLGCNDKADHDDHKKRIQSATVASISKKVEEDPDVHNNYERNVEAHITAEVEKGFRLHCLSRLMYAPGGSIPTGARELCQLNLNDVTCGRSSELRGLNIIRLLSEDYEIRPPEGIYACEKCPCTKILVDGSKLSSLLAERGKSDKRYIIVCPHWNPLFDFKFTFGLKEYMELHVQKITGKADLLMKGYNVVKEIKLFHASSYTEPMGSTTHHTMMDTMHNALGVKIDGKSTHIPRKAQPVKMERGNVPAAAIERIGWLTGDNVKRGESFSIVYLKEFPREVVQYNTGMFPNGNHEGRFKPPRFNAPPPSPFIQSYFFPQWVEFEEAVKDPDHPIFLSDDVINEVDDVNEWIGMDQPLEEGETLEDLAKRAEHHCKNGKVSLPVMGNTLTATREEFIYGLASLFYHIATDPLVSEAITPETVAAIKGGGYCEKRKNNIFDTTEWKEFYEAVYKEEVKYAEWRLACSKMERPNLNALDGSGSCGRMEVVLSDEQFAELRGRFGNLPDDTLEEIHRLPATIQAAFTSQLQVLHDEVKENTAYLKLLLERVTRQHGDNSEQPIFHPPEPRPRSELAPAPEIPTAGLVIPEFGSTARLATGPFTVSSDNGRLVATYRKQFSRSDPWSMNMPEVKFPAISEVSLEEAFSIAAGPGFSLNTLVQRHHTKWAQGGQQKQFMNYNRVLWFILDRCQLTLTQIMALSDEERSALLASAFATIRTDTEFHKKKGFTISAMAEKTSFPTALPIRAPKDTATVKKPRSKKQKVTPAETEVATAGGDANDTGVDQEAASAEATSENCVYCGEYTTDVCDGVGCETRVHSTCCGVTDKGVPAFCRKCKEAA</sequence>
<proteinExistence type="predicted"/>
<dbReference type="EMBL" id="MCGO01000001">
    <property type="protein sequence ID" value="ORY53418.1"/>
    <property type="molecule type" value="Genomic_DNA"/>
</dbReference>
<dbReference type="InterPro" id="IPR038279">
    <property type="entry name" value="Ndc10_dom2_sf"/>
</dbReference>
<gene>
    <name evidence="2" type="ORF">BCR33DRAFT_760874</name>
</gene>
<dbReference type="Proteomes" id="UP000193642">
    <property type="component" value="Unassembled WGS sequence"/>
</dbReference>
<dbReference type="GO" id="GO:0003677">
    <property type="term" value="F:DNA binding"/>
    <property type="evidence" value="ECO:0007669"/>
    <property type="project" value="InterPro"/>
</dbReference>
<dbReference type="Gene3D" id="1.10.443.20">
    <property type="entry name" value="Centromere DNA-binding protein complex CBF3 subunit, domain 2"/>
    <property type="match status" value="1"/>
</dbReference>
<feature type="region of interest" description="Disordered" evidence="1">
    <location>
        <begin position="288"/>
        <end position="368"/>
    </location>
</feature>
<feature type="compositionally biased region" description="Low complexity" evidence="1">
    <location>
        <begin position="230"/>
        <end position="262"/>
    </location>
</feature>
<evidence type="ECO:0000256" key="1">
    <source>
        <dbReference type="SAM" id="MobiDB-lite"/>
    </source>
</evidence>
<organism evidence="2 3">
    <name type="scientific">Rhizoclosmatium globosum</name>
    <dbReference type="NCBI Taxonomy" id="329046"/>
    <lineage>
        <taxon>Eukaryota</taxon>
        <taxon>Fungi</taxon>
        <taxon>Fungi incertae sedis</taxon>
        <taxon>Chytridiomycota</taxon>
        <taxon>Chytridiomycota incertae sedis</taxon>
        <taxon>Chytridiomycetes</taxon>
        <taxon>Chytridiales</taxon>
        <taxon>Chytriomycetaceae</taxon>
        <taxon>Rhizoclosmatium</taxon>
    </lineage>
</organism>
<comment type="caution">
    <text evidence="2">The sequence shown here is derived from an EMBL/GenBank/DDBJ whole genome shotgun (WGS) entry which is preliminary data.</text>
</comment>
<feature type="region of interest" description="Disordered" evidence="1">
    <location>
        <begin position="1343"/>
        <end position="1376"/>
    </location>
</feature>
<dbReference type="OrthoDB" id="2174043at2759"/>
<feature type="compositionally biased region" description="Acidic residues" evidence="1">
    <location>
        <begin position="340"/>
        <end position="350"/>
    </location>
</feature>
<protein>
    <recommendedName>
        <fullName evidence="4">Zinc finger PHD-type domain-containing protein</fullName>
    </recommendedName>
</protein>
<reference evidence="2 3" key="1">
    <citation type="submission" date="2016-07" db="EMBL/GenBank/DDBJ databases">
        <title>Pervasive Adenine N6-methylation of Active Genes in Fungi.</title>
        <authorList>
            <consortium name="DOE Joint Genome Institute"/>
            <person name="Mondo S.J."/>
            <person name="Dannebaum R.O."/>
            <person name="Kuo R.C."/>
            <person name="Labutti K."/>
            <person name="Haridas S."/>
            <person name="Kuo A."/>
            <person name="Salamov A."/>
            <person name="Ahrendt S.R."/>
            <person name="Lipzen A."/>
            <person name="Sullivan W."/>
            <person name="Andreopoulos W.B."/>
            <person name="Clum A."/>
            <person name="Lindquist E."/>
            <person name="Daum C."/>
            <person name="Ramamoorthy G.K."/>
            <person name="Gryganskyi A."/>
            <person name="Culley D."/>
            <person name="Magnuson J.K."/>
            <person name="James T.Y."/>
            <person name="O'Malley M.A."/>
            <person name="Stajich J.E."/>
            <person name="Spatafora J.W."/>
            <person name="Visel A."/>
            <person name="Grigoriev I.V."/>
        </authorList>
    </citation>
    <scope>NUCLEOTIDE SEQUENCE [LARGE SCALE GENOMIC DNA]</scope>
    <source>
        <strain evidence="2 3">JEL800</strain>
    </source>
</reference>
<keyword evidence="3" id="KW-1185">Reference proteome</keyword>
<name>A0A1Y2D2A0_9FUNG</name>
<accession>A0A1Y2D2A0</accession>
<feature type="compositionally biased region" description="Acidic residues" evidence="1">
    <location>
        <begin position="290"/>
        <end position="304"/>
    </location>
</feature>
<evidence type="ECO:0000313" key="3">
    <source>
        <dbReference type="Proteomes" id="UP000193642"/>
    </source>
</evidence>
<feature type="compositionally biased region" description="Low complexity" evidence="1">
    <location>
        <begin position="351"/>
        <end position="360"/>
    </location>
</feature>
<feature type="region of interest" description="Disordered" evidence="1">
    <location>
        <begin position="230"/>
        <end position="272"/>
    </location>
</feature>
<evidence type="ECO:0000313" key="2">
    <source>
        <dbReference type="EMBL" id="ORY53418.1"/>
    </source>
</evidence>
<evidence type="ECO:0008006" key="4">
    <source>
        <dbReference type="Google" id="ProtNLM"/>
    </source>
</evidence>